<dbReference type="NCBIfam" id="TIGR01730">
    <property type="entry name" value="RND_mfp"/>
    <property type="match status" value="1"/>
</dbReference>
<comment type="caution">
    <text evidence="9">The sequence shown here is derived from an EMBL/GenBank/DDBJ whole genome shotgun (WGS) entry which is preliminary data.</text>
</comment>
<evidence type="ECO:0000256" key="2">
    <source>
        <dbReference type="ARBA" id="ARBA00022692"/>
    </source>
</evidence>
<evidence type="ECO:0000256" key="1">
    <source>
        <dbReference type="ARBA" id="ARBA00009477"/>
    </source>
</evidence>
<dbReference type="PANTHER" id="PTHR30367:SF12">
    <property type="entry name" value="P-HYDROXYBENZOIC ACID EFFLUX PUMP SUBUNIT AAEA"/>
    <property type="match status" value="1"/>
</dbReference>
<keyword evidence="3 6" id="KW-1133">Transmembrane helix</keyword>
<dbReference type="InterPro" id="IPR058625">
    <property type="entry name" value="MdtA-like_BSH"/>
</dbReference>
<dbReference type="GO" id="GO:0016020">
    <property type="term" value="C:membrane"/>
    <property type="evidence" value="ECO:0007669"/>
    <property type="project" value="InterPro"/>
</dbReference>
<evidence type="ECO:0000256" key="5">
    <source>
        <dbReference type="ARBA" id="ARBA00023136"/>
    </source>
</evidence>
<accession>A0A7Y7XBN1</accession>
<keyword evidence="5 6" id="KW-0472">Membrane</keyword>
<dbReference type="Gene3D" id="2.40.30.170">
    <property type="match status" value="1"/>
</dbReference>
<dbReference type="InterPro" id="IPR006143">
    <property type="entry name" value="RND_pump_MFP"/>
</dbReference>
<dbReference type="Pfam" id="PF25963">
    <property type="entry name" value="Beta-barrel_AAEA"/>
    <property type="match status" value="1"/>
</dbReference>
<evidence type="ECO:0000313" key="9">
    <source>
        <dbReference type="EMBL" id="NWB95758.1"/>
    </source>
</evidence>
<sequence length="294" mass="32815">MSVSWQSVVRVLVTTTLVVASCGAGYFLWQYYKVDPWTRDGRIRADTLQVAPDVTGLITSVLVRDNQRVKRGELLFVIDRPRFALAQEQAAANLSQTDVQLDQARREYDRNRRLGDVVSNEIREQSRMKVDSLTASRRQSKAALDVAELNLARTEVRAPTDGIVSNIELLPGDYATAGHPLFALIDTASLRVEGYFEETKIGRIHVGDAVEVILMGDSRVIRGRVESISGGIEDRDTVNSPRLLASVNPTFNWVRLAQRIPVRVALEQMPPDLLPIAGRTATVRILPHERTEHP</sequence>
<proteinExistence type="inferred from homology"/>
<dbReference type="RefSeq" id="WP_177101026.1">
    <property type="nucleotide sequence ID" value="NZ_JACAQB010000004.1"/>
</dbReference>
<reference evidence="9 10" key="1">
    <citation type="submission" date="2020-04" db="EMBL/GenBank/DDBJ databases">
        <title>Molecular characterization of pseudomonads from Agaricus bisporus reveal novel blotch 2 pathogens in Western Europe.</title>
        <authorList>
            <person name="Taparia T."/>
            <person name="Krijger M."/>
            <person name="Haynes E."/>
            <person name="Elpinstone J.G."/>
            <person name="Noble R."/>
            <person name="Van Der Wolf J."/>
        </authorList>
    </citation>
    <scope>NUCLEOTIDE SEQUENCE [LARGE SCALE GENOMIC DNA]</scope>
    <source>
        <strain evidence="9 10">H7001</strain>
    </source>
</reference>
<evidence type="ECO:0000259" key="7">
    <source>
        <dbReference type="Pfam" id="PF25917"/>
    </source>
</evidence>
<keyword evidence="4" id="KW-0175">Coiled coil</keyword>
<dbReference type="Pfam" id="PF25917">
    <property type="entry name" value="BSH_RND"/>
    <property type="match status" value="1"/>
</dbReference>
<dbReference type="InterPro" id="IPR058634">
    <property type="entry name" value="AaeA-lik-b-barrel"/>
</dbReference>
<name>A0A7Y7XBN1_9PSED</name>
<dbReference type="EMBL" id="JACAQB010000004">
    <property type="protein sequence ID" value="NWB95758.1"/>
    <property type="molecule type" value="Genomic_DNA"/>
</dbReference>
<feature type="domain" description="p-hydroxybenzoic acid efflux pump subunit AaeA-like beta-barrel" evidence="8">
    <location>
        <begin position="189"/>
        <end position="285"/>
    </location>
</feature>
<feature type="domain" description="Multidrug resistance protein MdtA-like barrel-sandwich hybrid" evidence="7">
    <location>
        <begin position="48"/>
        <end position="186"/>
    </location>
</feature>
<dbReference type="SUPFAM" id="SSF111369">
    <property type="entry name" value="HlyD-like secretion proteins"/>
    <property type="match status" value="1"/>
</dbReference>
<organism evidence="9 10">
    <name type="scientific">Pseudomonas gingeri</name>
    <dbReference type="NCBI Taxonomy" id="117681"/>
    <lineage>
        <taxon>Bacteria</taxon>
        <taxon>Pseudomonadati</taxon>
        <taxon>Pseudomonadota</taxon>
        <taxon>Gammaproteobacteria</taxon>
        <taxon>Pseudomonadales</taxon>
        <taxon>Pseudomonadaceae</taxon>
        <taxon>Pseudomonas</taxon>
    </lineage>
</organism>
<evidence type="ECO:0000259" key="8">
    <source>
        <dbReference type="Pfam" id="PF25963"/>
    </source>
</evidence>
<keyword evidence="2 6" id="KW-0812">Transmembrane</keyword>
<dbReference type="InterPro" id="IPR050393">
    <property type="entry name" value="MFP_Efflux_Pump"/>
</dbReference>
<dbReference type="GO" id="GO:0022857">
    <property type="term" value="F:transmembrane transporter activity"/>
    <property type="evidence" value="ECO:0007669"/>
    <property type="project" value="InterPro"/>
</dbReference>
<dbReference type="PANTHER" id="PTHR30367">
    <property type="entry name" value="P-HYDROXYBENZOIC ACID EFFLUX PUMP SUBUNIT AAEA-RELATED"/>
    <property type="match status" value="1"/>
</dbReference>
<evidence type="ECO:0000256" key="4">
    <source>
        <dbReference type="ARBA" id="ARBA00023054"/>
    </source>
</evidence>
<gene>
    <name evidence="9" type="ORF">HX882_07650</name>
</gene>
<dbReference type="Proteomes" id="UP000539985">
    <property type="component" value="Unassembled WGS sequence"/>
</dbReference>
<protein>
    <submittedName>
        <fullName evidence="9">HlyD family secretion protein</fullName>
    </submittedName>
</protein>
<dbReference type="AlphaFoldDB" id="A0A7Y7XBN1"/>
<evidence type="ECO:0000256" key="3">
    <source>
        <dbReference type="ARBA" id="ARBA00022989"/>
    </source>
</evidence>
<comment type="similarity">
    <text evidence="1">Belongs to the membrane fusion protein (MFP) (TC 8.A.1) family.</text>
</comment>
<dbReference type="Gene3D" id="2.40.50.100">
    <property type="match status" value="1"/>
</dbReference>
<feature type="transmembrane region" description="Helical" evidence="6">
    <location>
        <begin position="7"/>
        <end position="29"/>
    </location>
</feature>
<evidence type="ECO:0000313" key="10">
    <source>
        <dbReference type="Proteomes" id="UP000539985"/>
    </source>
</evidence>
<evidence type="ECO:0000256" key="6">
    <source>
        <dbReference type="SAM" id="Phobius"/>
    </source>
</evidence>